<comment type="similarity">
    <text evidence="5">Belongs to the NnrE/AIBP family.</text>
</comment>
<feature type="binding site" evidence="5">
    <location>
        <begin position="124"/>
        <end position="130"/>
    </location>
    <ligand>
        <name>(6S)-NADPHX</name>
        <dbReference type="ChEBI" id="CHEBI:64076"/>
    </ligand>
</feature>
<dbReference type="GO" id="GO:0046872">
    <property type="term" value="F:metal ion binding"/>
    <property type="evidence" value="ECO:0007669"/>
    <property type="project" value="UniProtKB-KW"/>
</dbReference>
<protein>
    <recommendedName>
        <fullName evidence="5">NAD(P)H-hydrate epimerase</fullName>
        <ecNumber evidence="5">5.1.99.6</ecNumber>
    </recommendedName>
    <alternativeName>
        <fullName evidence="5">NAD(P)HX epimerase</fullName>
    </alternativeName>
</protein>
<dbReference type="InterPro" id="IPR004443">
    <property type="entry name" value="YjeF_N_dom"/>
</dbReference>
<feature type="domain" description="YjeF N-terminal" evidence="6">
    <location>
        <begin position="10"/>
        <end position="210"/>
    </location>
</feature>
<reference evidence="8" key="1">
    <citation type="journal article" date="2015" name="BMC Genomics">
        <title>Comparative genomics of Fructobacillus spp. and Leuconostoc spp. reveals niche-specific evolution of Fructobacillus spp.</title>
        <authorList>
            <person name="Endo A."/>
            <person name="Tanizawa Y."/>
            <person name="Tanaka N."/>
            <person name="Maeno S."/>
            <person name="Kumar H."/>
            <person name="Shiwa Y."/>
            <person name="Okada S."/>
            <person name="Yoshikawa H."/>
            <person name="Dicks L."/>
            <person name="Nakagawa J."/>
            <person name="Arita M."/>
        </authorList>
    </citation>
    <scope>NUCLEOTIDE SEQUENCE [LARGE SCALE GENOMIC DNA]</scope>
    <source>
        <strain evidence="8">F214-1</strain>
    </source>
</reference>
<keyword evidence="9" id="KW-1185">Reference proteome</keyword>
<dbReference type="PANTHER" id="PTHR13612">
    <property type="entry name" value="ENHANCER OF MRNA-DECAPPING PROTEIN 3"/>
    <property type="match status" value="1"/>
</dbReference>
<evidence type="ECO:0000256" key="2">
    <source>
        <dbReference type="ARBA" id="ARBA00022958"/>
    </source>
</evidence>
<accession>A0A3F3HGE1</accession>
<dbReference type="Proteomes" id="UP000064514">
    <property type="component" value="Unassembled WGS sequence"/>
</dbReference>
<evidence type="ECO:0000313" key="9">
    <source>
        <dbReference type="Proteomes" id="UP001314262"/>
    </source>
</evidence>
<proteinExistence type="inferred from homology"/>
<dbReference type="GO" id="GO:0052856">
    <property type="term" value="F:NAD(P)HX epimerase activity"/>
    <property type="evidence" value="ECO:0007669"/>
    <property type="project" value="UniProtKB-UniRule"/>
</dbReference>
<dbReference type="PANTHER" id="PTHR13612:SF0">
    <property type="entry name" value="ENHANCER OF MRNA-DECAPPING PROTEIN 3"/>
    <property type="match status" value="1"/>
</dbReference>
<dbReference type="STRING" id="709323.GCA_001047135_01292"/>
<keyword evidence="8" id="KW-0418">Kinase</keyword>
<dbReference type="GO" id="GO:0016301">
    <property type="term" value="F:kinase activity"/>
    <property type="evidence" value="ECO:0007669"/>
    <property type="project" value="UniProtKB-KW"/>
</dbReference>
<evidence type="ECO:0000256" key="4">
    <source>
        <dbReference type="ARBA" id="ARBA00023235"/>
    </source>
</evidence>
<dbReference type="Gene3D" id="3.40.50.10260">
    <property type="entry name" value="YjeF N-terminal domain"/>
    <property type="match status" value="1"/>
</dbReference>
<dbReference type="GO" id="GO:0000166">
    <property type="term" value="F:nucleotide binding"/>
    <property type="evidence" value="ECO:0007669"/>
    <property type="project" value="UniProtKB-KW"/>
</dbReference>
<evidence type="ECO:0000256" key="5">
    <source>
        <dbReference type="HAMAP-Rule" id="MF_01966"/>
    </source>
</evidence>
<dbReference type="PROSITE" id="PS51385">
    <property type="entry name" value="YJEF_N"/>
    <property type="match status" value="1"/>
</dbReference>
<evidence type="ECO:0000313" key="8">
    <source>
        <dbReference type="EMBL" id="GAP04729.1"/>
    </source>
</evidence>
<dbReference type="GO" id="GO:0031087">
    <property type="term" value="P:deadenylation-independent decapping of nuclear-transcribed mRNA"/>
    <property type="evidence" value="ECO:0007669"/>
    <property type="project" value="TreeGrafter"/>
</dbReference>
<dbReference type="GO" id="GO:0003729">
    <property type="term" value="F:mRNA binding"/>
    <property type="evidence" value="ECO:0007669"/>
    <property type="project" value="TreeGrafter"/>
</dbReference>
<comment type="catalytic activity">
    <reaction evidence="5">
        <text>(6R)-NADPHX = (6S)-NADPHX</text>
        <dbReference type="Rhea" id="RHEA:32227"/>
        <dbReference type="ChEBI" id="CHEBI:64076"/>
        <dbReference type="ChEBI" id="CHEBI:64077"/>
        <dbReference type="EC" id="5.1.99.6"/>
    </reaction>
</comment>
<keyword evidence="5" id="KW-0479">Metal-binding</keyword>
<dbReference type="RefSeq" id="WP_059394081.1">
    <property type="nucleotide sequence ID" value="NZ_BOJU01000003.1"/>
</dbReference>
<evidence type="ECO:0000259" key="6">
    <source>
        <dbReference type="PROSITE" id="PS51385"/>
    </source>
</evidence>
<keyword evidence="5" id="KW-0547">Nucleotide-binding</keyword>
<feature type="binding site" evidence="5">
    <location>
        <position position="59"/>
    </location>
    <ligand>
        <name>K(+)</name>
        <dbReference type="ChEBI" id="CHEBI:29103"/>
    </ligand>
</feature>
<keyword evidence="2 5" id="KW-0630">Potassium</keyword>
<keyword evidence="4 5" id="KW-0413">Isomerase</keyword>
<dbReference type="GO" id="GO:0033962">
    <property type="term" value="P:P-body assembly"/>
    <property type="evidence" value="ECO:0007669"/>
    <property type="project" value="TreeGrafter"/>
</dbReference>
<keyword evidence="3 5" id="KW-0520">NAD</keyword>
<dbReference type="AlphaFoldDB" id="A0A3F3HGE1"/>
<evidence type="ECO:0000256" key="1">
    <source>
        <dbReference type="ARBA" id="ARBA00022857"/>
    </source>
</evidence>
<dbReference type="NCBIfam" id="TIGR00197">
    <property type="entry name" value="yjeF_nterm"/>
    <property type="match status" value="1"/>
</dbReference>
<dbReference type="InterPro" id="IPR036652">
    <property type="entry name" value="YjeF_N_dom_sf"/>
</dbReference>
<dbReference type="Pfam" id="PF03853">
    <property type="entry name" value="YjeF_N"/>
    <property type="match status" value="1"/>
</dbReference>
<keyword evidence="8" id="KW-0808">Transferase</keyword>
<comment type="function">
    <text evidence="5">Catalyzes the epimerization of the S- and R-forms of NAD(P)HX, a damaged form of NAD(P)H that is a result of enzymatic or heat-dependent hydration. This is a prerequisite for the S-specific NAD(P)H-hydrate dehydratase to allow the repair of both epimers of NAD(P)HX.</text>
</comment>
<name>A0A3F3HGE1_9LACO</name>
<dbReference type="EMBL" id="CAUZLT010000003">
    <property type="protein sequence ID" value="CAK1243288.1"/>
    <property type="molecule type" value="Genomic_DNA"/>
</dbReference>
<keyword evidence="1 5" id="KW-0521">NADP</keyword>
<comment type="cofactor">
    <cofactor evidence="5">
        <name>K(+)</name>
        <dbReference type="ChEBI" id="CHEBI:29103"/>
    </cofactor>
    <text evidence="5">Binds 1 potassium ion per subunit.</text>
</comment>
<comment type="caution">
    <text evidence="5">Lacks conserved residue(s) required for the propagation of feature annotation.</text>
</comment>
<dbReference type="EC" id="5.1.99.6" evidence="5"/>
<feature type="binding site" evidence="5">
    <location>
        <position position="120"/>
    </location>
    <ligand>
        <name>K(+)</name>
        <dbReference type="ChEBI" id="CHEBI:29103"/>
    </ligand>
</feature>
<dbReference type="Proteomes" id="UP001314262">
    <property type="component" value="Unassembled WGS sequence"/>
</dbReference>
<feature type="binding site" evidence="5">
    <location>
        <position position="153"/>
    </location>
    <ligand>
        <name>(6S)-NADPHX</name>
        <dbReference type="ChEBI" id="CHEBI:64076"/>
    </ligand>
</feature>
<dbReference type="HAMAP" id="MF_01966">
    <property type="entry name" value="NADHX_epimerase"/>
    <property type="match status" value="1"/>
</dbReference>
<reference evidence="7 9" key="2">
    <citation type="submission" date="2023-10" db="EMBL/GenBank/DDBJ databases">
        <authorList>
            <person name="Botero Cardona J."/>
        </authorList>
    </citation>
    <scope>NUCLEOTIDE SEQUENCE [LARGE SCALE GENOMIC DNA]</scope>
    <source>
        <strain evidence="7 9">R-53137</strain>
    </source>
</reference>
<gene>
    <name evidence="5" type="primary">nnrE</name>
    <name evidence="8" type="ORF">FTRO_0070940</name>
    <name evidence="7" type="ORF">R53137_KAKDMLNK_00923</name>
</gene>
<feature type="binding site" evidence="5">
    <location>
        <position position="156"/>
    </location>
    <ligand>
        <name>K(+)</name>
        <dbReference type="ChEBI" id="CHEBI:29103"/>
    </ligand>
</feature>
<dbReference type="EMBL" id="DF968084">
    <property type="protein sequence ID" value="GAP04729.1"/>
    <property type="molecule type" value="Genomic_DNA"/>
</dbReference>
<evidence type="ECO:0000256" key="3">
    <source>
        <dbReference type="ARBA" id="ARBA00023027"/>
    </source>
</evidence>
<evidence type="ECO:0000313" key="7">
    <source>
        <dbReference type="EMBL" id="CAK1243288.1"/>
    </source>
</evidence>
<organism evidence="8">
    <name type="scientific">Fructobacillus tropaeoli</name>
    <dbReference type="NCBI Taxonomy" id="709323"/>
    <lineage>
        <taxon>Bacteria</taxon>
        <taxon>Bacillati</taxon>
        <taxon>Bacillota</taxon>
        <taxon>Bacilli</taxon>
        <taxon>Lactobacillales</taxon>
        <taxon>Lactobacillaceae</taxon>
        <taxon>Fructobacillus</taxon>
    </lineage>
</organism>
<dbReference type="SUPFAM" id="SSF64153">
    <property type="entry name" value="YjeF N-terminal domain-like"/>
    <property type="match status" value="1"/>
</dbReference>
<feature type="binding site" evidence="5">
    <location>
        <begin position="58"/>
        <end position="62"/>
    </location>
    <ligand>
        <name>(6S)-NADPHX</name>
        <dbReference type="ChEBI" id="CHEBI:64076"/>
    </ligand>
</feature>
<sequence length="217" mass="22846">MTQLVTTEEMQELDQYTMTTIGLSEDVLIERAALAALDVLGAGAYDLSNVLVLVGLGNNGADGIALARLLHQLHIPVSLQFVGNANKAKPAVKHQLQIAEACGVPRSEKSDFKQASLIIDAIFGTGLNKDLPDGLQKMVKAANHIESTVVALDLPTGVNGTTGQIMGAALKAKTTISFGFIKAGVTKNPGKKSAGQVLVKDIGIVVPEDFQFSIKEQ</sequence>
<comment type="catalytic activity">
    <reaction evidence="5">
        <text>(6R)-NADHX = (6S)-NADHX</text>
        <dbReference type="Rhea" id="RHEA:32215"/>
        <dbReference type="ChEBI" id="CHEBI:64074"/>
        <dbReference type="ChEBI" id="CHEBI:64075"/>
        <dbReference type="EC" id="5.1.99.6"/>
    </reaction>
</comment>
<dbReference type="GO" id="GO:0000932">
    <property type="term" value="C:P-body"/>
    <property type="evidence" value="ECO:0007669"/>
    <property type="project" value="TreeGrafter"/>
</dbReference>